<dbReference type="EMBL" id="PUIO01000020">
    <property type="protein sequence ID" value="PQP23545.1"/>
    <property type="molecule type" value="Genomic_DNA"/>
</dbReference>
<dbReference type="NCBIfam" id="TIGR00640">
    <property type="entry name" value="acid_CoA_mut_C"/>
    <property type="match status" value="1"/>
</dbReference>
<evidence type="ECO:0000313" key="8">
    <source>
        <dbReference type="Proteomes" id="UP000239290"/>
    </source>
</evidence>
<keyword evidence="4" id="KW-0413">Isomerase</keyword>
<dbReference type="GO" id="GO:0004494">
    <property type="term" value="F:methylmalonyl-CoA mutase activity"/>
    <property type="evidence" value="ECO:0007669"/>
    <property type="project" value="UniProtKB-EC"/>
</dbReference>
<keyword evidence="5" id="KW-0170">Cobalt</keyword>
<sequence length="142" mass="15286">MKRYKALIAKAGLDAHERGVHVVARGLRDSGFETVVLGLRTTPDRLVAAAVQEDVDVIGISSLAGGHMHFVKNVTAILREQDFDPVLVVGGVIPKEDLEALTQLGVDAVFGSGSLVQDMAETIRNLCDSKQTSDYVNEEITK</sequence>
<dbReference type="SUPFAM" id="SSF52242">
    <property type="entry name" value="Cobalamin (vitamin B12)-binding domain"/>
    <property type="match status" value="1"/>
</dbReference>
<proteinExistence type="predicted"/>
<evidence type="ECO:0000256" key="5">
    <source>
        <dbReference type="ARBA" id="ARBA00023285"/>
    </source>
</evidence>
<protein>
    <submittedName>
        <fullName evidence="7">Methylmalonyl-CoA mutase</fullName>
    </submittedName>
</protein>
<feature type="domain" description="B12-binding" evidence="6">
    <location>
        <begin position="3"/>
        <end position="137"/>
    </location>
</feature>
<evidence type="ECO:0000259" key="6">
    <source>
        <dbReference type="PROSITE" id="PS51332"/>
    </source>
</evidence>
<dbReference type="AlphaFoldDB" id="A0A2S8J949"/>
<dbReference type="PANTHER" id="PTHR48101">
    <property type="entry name" value="METHYLMALONYL-COA MUTASE, MITOCHONDRIAL-RELATED"/>
    <property type="match status" value="1"/>
</dbReference>
<comment type="caution">
    <text evidence="7">The sequence shown here is derived from an EMBL/GenBank/DDBJ whole genome shotgun (WGS) entry which is preliminary data.</text>
</comment>
<keyword evidence="3" id="KW-0479">Metal-binding</keyword>
<dbReference type="InterPro" id="IPR006159">
    <property type="entry name" value="Acid_CoA_mut_C"/>
</dbReference>
<dbReference type="RefSeq" id="WP_105416461.1">
    <property type="nucleotide sequence ID" value="NZ_PUIO01000020.1"/>
</dbReference>
<dbReference type="Pfam" id="PF02310">
    <property type="entry name" value="B12-binding"/>
    <property type="match status" value="1"/>
</dbReference>
<dbReference type="Gene3D" id="3.40.50.280">
    <property type="entry name" value="Cobalamin-binding domain"/>
    <property type="match status" value="1"/>
</dbReference>
<evidence type="ECO:0000256" key="1">
    <source>
        <dbReference type="ARBA" id="ARBA00001922"/>
    </source>
</evidence>
<dbReference type="PROSITE" id="PS51332">
    <property type="entry name" value="B12_BINDING"/>
    <property type="match status" value="1"/>
</dbReference>
<dbReference type="GO" id="GO:0031419">
    <property type="term" value="F:cobalamin binding"/>
    <property type="evidence" value="ECO:0007669"/>
    <property type="project" value="UniProtKB-KW"/>
</dbReference>
<comment type="cofactor">
    <cofactor evidence="1">
        <name>adenosylcob(III)alamin</name>
        <dbReference type="ChEBI" id="CHEBI:18408"/>
    </cofactor>
</comment>
<evidence type="ECO:0000256" key="3">
    <source>
        <dbReference type="ARBA" id="ARBA00022723"/>
    </source>
</evidence>
<reference evidence="8" key="1">
    <citation type="submission" date="2018-02" db="EMBL/GenBank/DDBJ databases">
        <title>Draft genome sequencing of Rhodococcus opacus KU647198.</title>
        <authorList>
            <person name="Zheng B.-X."/>
        </authorList>
    </citation>
    <scope>NUCLEOTIDE SEQUENCE [LARGE SCALE GENOMIC DNA]</scope>
    <source>
        <strain evidence="8">04-OD7</strain>
    </source>
</reference>
<dbReference type="GO" id="GO:0046872">
    <property type="term" value="F:metal ion binding"/>
    <property type="evidence" value="ECO:0007669"/>
    <property type="project" value="UniProtKB-KW"/>
</dbReference>
<dbReference type="Proteomes" id="UP000239290">
    <property type="component" value="Unassembled WGS sequence"/>
</dbReference>
<dbReference type="InterPro" id="IPR006158">
    <property type="entry name" value="Cobalamin-bd"/>
</dbReference>
<evidence type="ECO:0000313" key="7">
    <source>
        <dbReference type="EMBL" id="PQP23545.1"/>
    </source>
</evidence>
<accession>A0A2S8J949</accession>
<name>A0A2S8J949_RHOOP</name>
<evidence type="ECO:0000256" key="2">
    <source>
        <dbReference type="ARBA" id="ARBA00022628"/>
    </source>
</evidence>
<evidence type="ECO:0000256" key="4">
    <source>
        <dbReference type="ARBA" id="ARBA00023235"/>
    </source>
</evidence>
<keyword evidence="2" id="KW-0846">Cobalamin</keyword>
<dbReference type="InterPro" id="IPR036724">
    <property type="entry name" value="Cobalamin-bd_sf"/>
</dbReference>
<dbReference type="PANTHER" id="PTHR48101:SF1">
    <property type="entry name" value="METHYLMALONYL-COA MUTASE, LARGE SUBUNIT"/>
    <property type="match status" value="1"/>
</dbReference>
<gene>
    <name evidence="7" type="ORF">C5613_18555</name>
</gene>
<organism evidence="7 8">
    <name type="scientific">Rhodococcus opacus</name>
    <name type="common">Nocardia opaca</name>
    <dbReference type="NCBI Taxonomy" id="37919"/>
    <lineage>
        <taxon>Bacteria</taxon>
        <taxon>Bacillati</taxon>
        <taxon>Actinomycetota</taxon>
        <taxon>Actinomycetes</taxon>
        <taxon>Mycobacteriales</taxon>
        <taxon>Nocardiaceae</taxon>
        <taxon>Rhodococcus</taxon>
    </lineage>
</organism>